<name>X1NTB4_9ZZZZ</name>
<proteinExistence type="predicted"/>
<dbReference type="EMBL" id="BARV01020679">
    <property type="protein sequence ID" value="GAI30010.1"/>
    <property type="molecule type" value="Genomic_DNA"/>
</dbReference>
<dbReference type="AlphaFoldDB" id="X1NTB4"/>
<keyword evidence="1" id="KW-0812">Transmembrane</keyword>
<evidence type="ECO:0000256" key="1">
    <source>
        <dbReference type="SAM" id="Phobius"/>
    </source>
</evidence>
<protein>
    <submittedName>
        <fullName evidence="2">Uncharacterized protein</fullName>
    </submittedName>
</protein>
<comment type="caution">
    <text evidence="2">The sequence shown here is derived from an EMBL/GenBank/DDBJ whole genome shotgun (WGS) entry which is preliminary data.</text>
</comment>
<keyword evidence="1" id="KW-1133">Transmembrane helix</keyword>
<feature type="transmembrane region" description="Helical" evidence="1">
    <location>
        <begin position="21"/>
        <end position="39"/>
    </location>
</feature>
<keyword evidence="1" id="KW-0472">Membrane</keyword>
<organism evidence="2">
    <name type="scientific">marine sediment metagenome</name>
    <dbReference type="NCBI Taxonomy" id="412755"/>
    <lineage>
        <taxon>unclassified sequences</taxon>
        <taxon>metagenomes</taxon>
        <taxon>ecological metagenomes</taxon>
    </lineage>
</organism>
<evidence type="ECO:0000313" key="2">
    <source>
        <dbReference type="EMBL" id="GAI30010.1"/>
    </source>
</evidence>
<sequence>MLITFEFLITDMPSMPRDIKICVGLLSLVGAITFGLASFNGDFGSRGAETVYSFTYKGKGALVRREDRRLGPDEYYLAIGGGEMTRIYF</sequence>
<accession>X1NTB4</accession>
<gene>
    <name evidence="2" type="ORF">S06H3_34447</name>
</gene>
<reference evidence="2" key="1">
    <citation type="journal article" date="2014" name="Front. Microbiol.">
        <title>High frequency of phylogenetically diverse reductive dehalogenase-homologous genes in deep subseafloor sedimentary metagenomes.</title>
        <authorList>
            <person name="Kawai M."/>
            <person name="Futagami T."/>
            <person name="Toyoda A."/>
            <person name="Takaki Y."/>
            <person name="Nishi S."/>
            <person name="Hori S."/>
            <person name="Arai W."/>
            <person name="Tsubouchi T."/>
            <person name="Morono Y."/>
            <person name="Uchiyama I."/>
            <person name="Ito T."/>
            <person name="Fujiyama A."/>
            <person name="Inagaki F."/>
            <person name="Takami H."/>
        </authorList>
    </citation>
    <scope>NUCLEOTIDE SEQUENCE</scope>
    <source>
        <strain evidence="2">Expedition CK06-06</strain>
    </source>
</reference>